<keyword evidence="17" id="KW-1185">Reference proteome</keyword>
<keyword evidence="12" id="KW-0234">DNA repair</keyword>
<dbReference type="Pfam" id="PF00730">
    <property type="entry name" value="HhH-GPD"/>
    <property type="match status" value="1"/>
</dbReference>
<dbReference type="GO" id="GO:0051539">
    <property type="term" value="F:4 iron, 4 sulfur cluster binding"/>
    <property type="evidence" value="ECO:0007669"/>
    <property type="project" value="UniProtKB-UniRule"/>
</dbReference>
<keyword evidence="6" id="KW-0004">4Fe-4S</keyword>
<dbReference type="PROSITE" id="PS00764">
    <property type="entry name" value="ENDONUCLEASE_III_1"/>
    <property type="match status" value="1"/>
</dbReference>
<dbReference type="GO" id="GO:0006298">
    <property type="term" value="P:mismatch repair"/>
    <property type="evidence" value="ECO:0007669"/>
    <property type="project" value="TreeGrafter"/>
</dbReference>
<feature type="domain" description="HhH-GPD" evidence="15">
    <location>
        <begin position="41"/>
        <end position="192"/>
    </location>
</feature>
<dbReference type="RefSeq" id="WP_008042116.1">
    <property type="nucleotide sequence ID" value="NZ_CH724149.1"/>
</dbReference>
<keyword evidence="10 14" id="KW-0408">Iron</keyword>
<keyword evidence="13 14" id="KW-0326">Glycosidase</keyword>
<evidence type="ECO:0000256" key="9">
    <source>
        <dbReference type="ARBA" id="ARBA00022801"/>
    </source>
</evidence>
<evidence type="ECO:0000256" key="11">
    <source>
        <dbReference type="ARBA" id="ARBA00023014"/>
    </source>
</evidence>
<dbReference type="InterPro" id="IPR029119">
    <property type="entry name" value="MutY_C"/>
</dbReference>
<dbReference type="PROSITE" id="PS01155">
    <property type="entry name" value="ENDONUCLEASE_III_2"/>
    <property type="match status" value="1"/>
</dbReference>
<keyword evidence="7" id="KW-0479">Metal-binding</keyword>
<evidence type="ECO:0000256" key="2">
    <source>
        <dbReference type="ARBA" id="ARBA00002933"/>
    </source>
</evidence>
<dbReference type="GO" id="GO:0006284">
    <property type="term" value="P:base-excision repair"/>
    <property type="evidence" value="ECO:0007669"/>
    <property type="project" value="UniProtKB-UniRule"/>
</dbReference>
<evidence type="ECO:0000256" key="12">
    <source>
        <dbReference type="ARBA" id="ARBA00023204"/>
    </source>
</evidence>
<dbReference type="InterPro" id="IPR004035">
    <property type="entry name" value="Endouclease-III_FeS-bd_BS"/>
</dbReference>
<dbReference type="InterPro" id="IPR015797">
    <property type="entry name" value="NUDIX_hydrolase-like_dom_sf"/>
</dbReference>
<dbReference type="GO" id="GO:0000701">
    <property type="term" value="F:purine-specific mismatch base pair DNA N-glycosylase activity"/>
    <property type="evidence" value="ECO:0007669"/>
    <property type="project" value="UniProtKB-EC"/>
</dbReference>
<dbReference type="CDD" id="cd00056">
    <property type="entry name" value="ENDO3c"/>
    <property type="match status" value="1"/>
</dbReference>
<gene>
    <name evidence="16" type="ORF">MED297_12115</name>
</gene>
<keyword evidence="8 14" id="KW-0227">DNA damage</keyword>
<evidence type="ECO:0000313" key="16">
    <source>
        <dbReference type="EMBL" id="EAR10761.1"/>
    </source>
</evidence>
<evidence type="ECO:0000256" key="13">
    <source>
        <dbReference type="ARBA" id="ARBA00023295"/>
    </source>
</evidence>
<dbReference type="Gene3D" id="1.10.340.30">
    <property type="entry name" value="Hypothetical protein, domain 2"/>
    <property type="match status" value="1"/>
</dbReference>
<evidence type="ECO:0000313" key="17">
    <source>
        <dbReference type="Proteomes" id="UP000005953"/>
    </source>
</evidence>
<dbReference type="Proteomes" id="UP000005953">
    <property type="component" value="Unassembled WGS sequence"/>
</dbReference>
<dbReference type="InterPro" id="IPR011257">
    <property type="entry name" value="DNA_glycosylase"/>
</dbReference>
<dbReference type="Gene3D" id="3.90.79.10">
    <property type="entry name" value="Nucleoside Triphosphate Pyrophosphohydrolase"/>
    <property type="match status" value="1"/>
</dbReference>
<dbReference type="GO" id="GO:0035485">
    <property type="term" value="F:adenine/guanine mispair binding"/>
    <property type="evidence" value="ECO:0007669"/>
    <property type="project" value="TreeGrafter"/>
</dbReference>
<dbReference type="GO" id="GO:0046872">
    <property type="term" value="F:metal ion binding"/>
    <property type="evidence" value="ECO:0007669"/>
    <property type="project" value="UniProtKB-UniRule"/>
</dbReference>
<comment type="cofactor">
    <cofactor evidence="14">
        <name>[4Fe-4S] cluster</name>
        <dbReference type="ChEBI" id="CHEBI:49883"/>
    </cofactor>
    <text evidence="14">Binds 1 [4Fe-4S] cluster.</text>
</comment>
<dbReference type="GO" id="GO:0032357">
    <property type="term" value="F:oxidized purine DNA binding"/>
    <property type="evidence" value="ECO:0007669"/>
    <property type="project" value="TreeGrafter"/>
</dbReference>
<dbReference type="InterPro" id="IPR000445">
    <property type="entry name" value="HhH_motif"/>
</dbReference>
<dbReference type="InterPro" id="IPR044298">
    <property type="entry name" value="MIG/MutY"/>
</dbReference>
<evidence type="ECO:0000256" key="5">
    <source>
        <dbReference type="ARBA" id="ARBA00022023"/>
    </source>
</evidence>
<protein>
    <recommendedName>
        <fullName evidence="5 14">Adenine DNA glycosylase</fullName>
        <ecNumber evidence="4 14">3.2.2.31</ecNumber>
    </recommendedName>
</protein>
<dbReference type="FunFam" id="1.10.340.30:FF:000002">
    <property type="entry name" value="Adenine DNA glycosylase"/>
    <property type="match status" value="1"/>
</dbReference>
<comment type="caution">
    <text evidence="16">The sequence shown here is derived from an EMBL/GenBank/DDBJ whole genome shotgun (WGS) entry which is preliminary data.</text>
</comment>
<sequence>MHCSVTWFRNAVLAWYDRHGRKDLPWQTGKTAYRVWLSEVMLQQTQVTTVIPYFQAFTERFPDVAALAEADIDEVLHLWTGLGYYARARNLHKAAKAVMDSFGGEFPADPEALETLPGVGRSTAAAIVSSVFDRRAAILDGNVKRVLSRFFALEEWPGSTAAQKQLWAWSEALTPQTRVADYNQVMMDLGALVCKRSRPACAECPLSEECLAHRHDLTSELPKSKPKKAKPVRTCFMVLQQSPEGQVLLQQRPASGIWGGLYSFPEFSDEGALEHYLDSIAIEKQEHWTPFRHTFSHYHLDIAPIVVHQQTAVPGVAESGHLWFNPHLLDDAEQAIGLPAPVKQLLIKLASSM</sequence>
<dbReference type="Pfam" id="PF00633">
    <property type="entry name" value="HHH"/>
    <property type="match status" value="1"/>
</dbReference>
<keyword evidence="11" id="KW-0411">Iron-sulfur</keyword>
<name>A4BBE8_9GAMM</name>
<dbReference type="SUPFAM" id="SSF48150">
    <property type="entry name" value="DNA-glycosylase"/>
    <property type="match status" value="1"/>
</dbReference>
<evidence type="ECO:0000256" key="3">
    <source>
        <dbReference type="ARBA" id="ARBA00008343"/>
    </source>
</evidence>
<evidence type="ECO:0000256" key="6">
    <source>
        <dbReference type="ARBA" id="ARBA00022485"/>
    </source>
</evidence>
<dbReference type="EC" id="3.2.2.31" evidence="4 14"/>
<dbReference type="InterPro" id="IPR005760">
    <property type="entry name" value="A/G_AdeGlyc_MutY"/>
</dbReference>
<evidence type="ECO:0000256" key="4">
    <source>
        <dbReference type="ARBA" id="ARBA00012045"/>
    </source>
</evidence>
<dbReference type="HOGENOM" id="CLU_012862_0_2_6"/>
<dbReference type="Gene3D" id="1.10.1670.10">
    <property type="entry name" value="Helix-hairpin-Helix base-excision DNA repair enzymes (C-terminal)"/>
    <property type="match status" value="1"/>
</dbReference>
<dbReference type="NCBIfam" id="NF008132">
    <property type="entry name" value="PRK10880.1"/>
    <property type="match status" value="1"/>
</dbReference>
<evidence type="ECO:0000259" key="15">
    <source>
        <dbReference type="SMART" id="SM00478"/>
    </source>
</evidence>
<evidence type="ECO:0000256" key="10">
    <source>
        <dbReference type="ARBA" id="ARBA00023004"/>
    </source>
</evidence>
<accession>A4BBE8</accession>
<proteinExistence type="inferred from homology"/>
<dbReference type="SUPFAM" id="SSF55811">
    <property type="entry name" value="Nudix"/>
    <property type="match status" value="1"/>
</dbReference>
<dbReference type="InterPro" id="IPR004036">
    <property type="entry name" value="Endonuclease-III-like_CS2"/>
</dbReference>
<dbReference type="SMART" id="SM00478">
    <property type="entry name" value="ENDO3c"/>
    <property type="match status" value="1"/>
</dbReference>
<dbReference type="InterPro" id="IPR003265">
    <property type="entry name" value="HhH-GPD_domain"/>
</dbReference>
<comment type="function">
    <text evidence="2">Adenine glycosylase active on G-A mispairs. MutY also corrects error-prone DNA synthesis past GO lesions which are due to the oxidatively damaged form of guanine: 7,8-dihydro-8-oxoguanine (8-oxo-dGTP).</text>
</comment>
<dbReference type="FunFam" id="1.10.1670.10:FF:000002">
    <property type="entry name" value="Adenine DNA glycosylase"/>
    <property type="match status" value="1"/>
</dbReference>
<evidence type="ECO:0000256" key="1">
    <source>
        <dbReference type="ARBA" id="ARBA00000843"/>
    </source>
</evidence>
<reference evidence="16 17" key="1">
    <citation type="submission" date="2006-02" db="EMBL/GenBank/DDBJ databases">
        <authorList>
            <person name="Pinhassi J."/>
            <person name="Pedros-Alio C."/>
            <person name="Ferriera S."/>
            <person name="Johnson J."/>
            <person name="Kravitz S."/>
            <person name="Halpern A."/>
            <person name="Remington K."/>
            <person name="Beeson K."/>
            <person name="Tran B."/>
            <person name="Rogers Y.-H."/>
            <person name="Friedman R."/>
            <person name="Venter J.C."/>
        </authorList>
    </citation>
    <scope>NUCLEOTIDE SEQUENCE [LARGE SCALE GENOMIC DNA]</scope>
    <source>
        <strain evidence="16 17">MED297</strain>
    </source>
</reference>
<dbReference type="CDD" id="cd03431">
    <property type="entry name" value="NUDIX_DNA_Glycosylase_C-MutY"/>
    <property type="match status" value="1"/>
</dbReference>
<organism evidence="16 17">
    <name type="scientific">Reinekea blandensis MED297</name>
    <dbReference type="NCBI Taxonomy" id="314283"/>
    <lineage>
        <taxon>Bacteria</taxon>
        <taxon>Pseudomonadati</taxon>
        <taxon>Pseudomonadota</taxon>
        <taxon>Gammaproteobacteria</taxon>
        <taxon>Oceanospirillales</taxon>
        <taxon>Saccharospirillaceae</taxon>
        <taxon>Reinekea</taxon>
    </lineage>
</organism>
<dbReference type="Pfam" id="PF14815">
    <property type="entry name" value="NUDIX_4"/>
    <property type="match status" value="1"/>
</dbReference>
<dbReference type="GO" id="GO:0034039">
    <property type="term" value="F:8-oxo-7,8-dihydroguanine DNA N-glycosylase activity"/>
    <property type="evidence" value="ECO:0007669"/>
    <property type="project" value="TreeGrafter"/>
</dbReference>
<dbReference type="PANTHER" id="PTHR42944">
    <property type="entry name" value="ADENINE DNA GLYCOSYLASE"/>
    <property type="match status" value="1"/>
</dbReference>
<dbReference type="InterPro" id="IPR023170">
    <property type="entry name" value="HhH_base_excis_C"/>
</dbReference>
<dbReference type="PANTHER" id="PTHR42944:SF1">
    <property type="entry name" value="ADENINE DNA GLYCOSYLASE"/>
    <property type="match status" value="1"/>
</dbReference>
<evidence type="ECO:0000256" key="7">
    <source>
        <dbReference type="ARBA" id="ARBA00022723"/>
    </source>
</evidence>
<evidence type="ECO:0000256" key="8">
    <source>
        <dbReference type="ARBA" id="ARBA00022763"/>
    </source>
</evidence>
<dbReference type="STRING" id="314283.MED297_12115"/>
<comment type="catalytic activity">
    <reaction evidence="1 14">
        <text>Hydrolyzes free adenine bases from 7,8-dihydro-8-oxoguanine:adenine mismatched double-stranded DNA, leaving an apurinic site.</text>
        <dbReference type="EC" id="3.2.2.31"/>
    </reaction>
</comment>
<dbReference type="NCBIfam" id="TIGR01084">
    <property type="entry name" value="mutY"/>
    <property type="match status" value="1"/>
</dbReference>
<evidence type="ECO:0000256" key="14">
    <source>
        <dbReference type="RuleBase" id="RU365096"/>
    </source>
</evidence>
<comment type="similarity">
    <text evidence="3 14">Belongs to the Nth/MutY family.</text>
</comment>
<dbReference type="EMBL" id="AAOE01000003">
    <property type="protein sequence ID" value="EAR10761.1"/>
    <property type="molecule type" value="Genomic_DNA"/>
</dbReference>
<dbReference type="AlphaFoldDB" id="A4BBE8"/>
<dbReference type="OrthoDB" id="9802365at2"/>
<keyword evidence="9" id="KW-0378">Hydrolase</keyword>